<dbReference type="InterPro" id="IPR020845">
    <property type="entry name" value="AMP-binding_CS"/>
</dbReference>
<evidence type="ECO:0000259" key="1">
    <source>
        <dbReference type="Pfam" id="PF00501"/>
    </source>
</evidence>
<dbReference type="InterPro" id="IPR000873">
    <property type="entry name" value="AMP-dep_synth/lig_dom"/>
</dbReference>
<keyword evidence="3" id="KW-1185">Reference proteome</keyword>
<dbReference type="AlphaFoldDB" id="A0A160FS35"/>
<dbReference type="GO" id="GO:0016405">
    <property type="term" value="F:CoA-ligase activity"/>
    <property type="evidence" value="ECO:0007669"/>
    <property type="project" value="TreeGrafter"/>
</dbReference>
<dbReference type="EMBL" id="CP014579">
    <property type="protein sequence ID" value="ANB75865.1"/>
    <property type="molecule type" value="Genomic_DNA"/>
</dbReference>
<dbReference type="Proteomes" id="UP000076852">
    <property type="component" value="Chromosome 2"/>
</dbReference>
<organism evidence="2 3">
    <name type="scientific">Paraburkholderia phytofirmans OLGA172</name>
    <dbReference type="NCBI Taxonomy" id="1417228"/>
    <lineage>
        <taxon>Bacteria</taxon>
        <taxon>Pseudomonadati</taxon>
        <taxon>Pseudomonadota</taxon>
        <taxon>Betaproteobacteria</taxon>
        <taxon>Burkholderiales</taxon>
        <taxon>Burkholderiaceae</taxon>
        <taxon>Paraburkholderia</taxon>
    </lineage>
</organism>
<evidence type="ECO:0000313" key="3">
    <source>
        <dbReference type="Proteomes" id="UP000076852"/>
    </source>
</evidence>
<protein>
    <submittedName>
        <fullName evidence="2">Feruloyl-CoA synthase</fullName>
    </submittedName>
</protein>
<dbReference type="SUPFAM" id="SSF56801">
    <property type="entry name" value="Acetyl-CoA synthetase-like"/>
    <property type="match status" value="1"/>
</dbReference>
<dbReference type="STRING" id="1804984.AYM40_26545"/>
<evidence type="ECO:0000313" key="2">
    <source>
        <dbReference type="EMBL" id="ANB75865.1"/>
    </source>
</evidence>
<dbReference type="InterPro" id="IPR042099">
    <property type="entry name" value="ANL_N_sf"/>
</dbReference>
<dbReference type="OrthoDB" id="9766486at2"/>
<dbReference type="PANTHER" id="PTHR24096">
    <property type="entry name" value="LONG-CHAIN-FATTY-ACID--COA LIGASE"/>
    <property type="match status" value="1"/>
</dbReference>
<proteinExistence type="predicted"/>
<sequence>MLTGVYQQSPLARPGALAIPHIIREDRDDGSFVLRSADLLQPYHRRVGEWLIEWARKTPSATFIAERDLDNSRNTWREVSYATAFDKVRRLGQALLNLKVPAGTAVVALSDNSVNLALLSLAAMHVGIPIAIVSSAYSRAASDHTKLHAMLDQLTPAVIYAEDGEVYGRAIESYVGRCHVVYTRNVRSGAISFSDLESGAPTDAVERAFLRVTPQTPARLLLTSGSTGKPKVVVTTHDMLCANQQMIAQCWRFVDQAQPVVLDWLPWSHTFGANHNFNLILRNGGSLYIDDGRPVPGMIERTVQNLKDVRPTLFFNVPRGFDALLPLLERDPEAASALFERLDMLFFAAAALPQKTADRVRALSLAVRDDPVFLTTEWGATETSPVITSAHFSTVDSRNIGVPVPGVELKFVPCQDKLEMRVRGPSVFSTYRDDPERTEAAFDEERFYCIGDAGRLADPDDPNCGVIFDGRIAEDFKLTTGTWVSVGTLRVRVVSALNPYVMDAVVTGHDRDEVGLLLFPSGALRALACDHASKMNGEELAACEEVRQLLTRALCDFGAGLGSSQRPMRAVLLSTPPSLELGEITDKGYVNQRAVLTLRAAEVERLYSNHHAVIRVR</sequence>
<gene>
    <name evidence="2" type="ORF">AYM40_26545</name>
</gene>
<dbReference type="KEGG" id="buz:AYM40_26545"/>
<reference evidence="2 3" key="1">
    <citation type="journal article" date="2016" name="Gene">
        <title>PacBio SMRT assembly of a complex multi-replicon genome reveals chlorocatechol degradative operon in a region of genome plasticity.</title>
        <authorList>
            <person name="Ricker N."/>
            <person name="Shen S.Y."/>
            <person name="Goordial J."/>
            <person name="Jin S."/>
            <person name="Fulthorpe R.R."/>
        </authorList>
    </citation>
    <scope>NUCLEOTIDE SEQUENCE [LARGE SCALE GENOMIC DNA]</scope>
    <source>
        <strain evidence="2 3">OLGA172</strain>
    </source>
</reference>
<dbReference type="Pfam" id="PF23562">
    <property type="entry name" value="AMP-binding_C_3"/>
    <property type="match status" value="1"/>
</dbReference>
<dbReference type="Gene3D" id="3.40.50.12780">
    <property type="entry name" value="N-terminal domain of ligase-like"/>
    <property type="match status" value="1"/>
</dbReference>
<dbReference type="PROSITE" id="PS00455">
    <property type="entry name" value="AMP_BINDING"/>
    <property type="match status" value="1"/>
</dbReference>
<accession>A0A160FS35</accession>
<dbReference type="Pfam" id="PF00501">
    <property type="entry name" value="AMP-binding"/>
    <property type="match status" value="1"/>
</dbReference>
<name>A0A160FS35_9BURK</name>
<dbReference type="RefSeq" id="WP_063499132.1">
    <property type="nucleotide sequence ID" value="NZ_CP014579.1"/>
</dbReference>
<feature type="domain" description="AMP-dependent synthetase/ligase" evidence="1">
    <location>
        <begin position="53"/>
        <end position="431"/>
    </location>
</feature>
<dbReference type="PANTHER" id="PTHR24096:SF420">
    <property type="entry name" value="LONG-CHAIN-FATTY-ACID--COA LIGASE-RELATED"/>
    <property type="match status" value="1"/>
</dbReference>